<reference evidence="4" key="2">
    <citation type="submission" date="2010-07" db="EMBL/GenBank/DDBJ databases">
        <authorList>
            <consortium name="The Broad Institute Genome Sequencing Platform"/>
            <consortium name="Broad Institute Genome Sequencing Center for Infectious Disease"/>
            <person name="Ma L.-J."/>
            <person name="Dead R."/>
            <person name="Young S."/>
            <person name="Zeng Q."/>
            <person name="Koehrsen M."/>
            <person name="Alvarado L."/>
            <person name="Berlin A."/>
            <person name="Chapman S.B."/>
            <person name="Chen Z."/>
            <person name="Freedman E."/>
            <person name="Gellesch M."/>
            <person name="Goldberg J."/>
            <person name="Griggs A."/>
            <person name="Gujja S."/>
            <person name="Heilman E.R."/>
            <person name="Heiman D."/>
            <person name="Hepburn T."/>
            <person name="Howarth C."/>
            <person name="Jen D."/>
            <person name="Larson L."/>
            <person name="Mehta T."/>
            <person name="Neiman D."/>
            <person name="Pearson M."/>
            <person name="Roberts A."/>
            <person name="Saif S."/>
            <person name="Shea T."/>
            <person name="Shenoy N."/>
            <person name="Sisk P."/>
            <person name="Stolte C."/>
            <person name="Sykes S."/>
            <person name="Walk T."/>
            <person name="White J."/>
            <person name="Yandava C."/>
            <person name="Haas B."/>
            <person name="Nusbaum C."/>
            <person name="Birren B."/>
        </authorList>
    </citation>
    <scope>NUCLEOTIDE SEQUENCE</scope>
    <source>
        <strain evidence="4">R3-111a-1</strain>
    </source>
</reference>
<dbReference type="GO" id="GO:0016787">
    <property type="term" value="F:hydrolase activity"/>
    <property type="evidence" value="ECO:0007669"/>
    <property type="project" value="UniProtKB-KW"/>
</dbReference>
<reference evidence="4" key="3">
    <citation type="submission" date="2010-09" db="EMBL/GenBank/DDBJ databases">
        <title>Annotation of Gaeumannomyces graminis var. tritici R3-111a-1.</title>
        <authorList>
            <consortium name="The Broad Institute Genome Sequencing Platform"/>
            <person name="Ma L.-J."/>
            <person name="Dead R."/>
            <person name="Young S.K."/>
            <person name="Zeng Q."/>
            <person name="Gargeya S."/>
            <person name="Fitzgerald M."/>
            <person name="Haas B."/>
            <person name="Abouelleil A."/>
            <person name="Alvarado L."/>
            <person name="Arachchi H.M."/>
            <person name="Berlin A."/>
            <person name="Brown A."/>
            <person name="Chapman S.B."/>
            <person name="Chen Z."/>
            <person name="Dunbar C."/>
            <person name="Freedman E."/>
            <person name="Gearin G."/>
            <person name="Gellesch M."/>
            <person name="Goldberg J."/>
            <person name="Griggs A."/>
            <person name="Gujja S."/>
            <person name="Heiman D."/>
            <person name="Howarth C."/>
            <person name="Larson L."/>
            <person name="Lui A."/>
            <person name="MacDonald P.J.P."/>
            <person name="Mehta T."/>
            <person name="Montmayeur A."/>
            <person name="Murphy C."/>
            <person name="Neiman D."/>
            <person name="Pearson M."/>
            <person name="Priest M."/>
            <person name="Roberts A."/>
            <person name="Saif S."/>
            <person name="Shea T."/>
            <person name="Shenoy N."/>
            <person name="Sisk P."/>
            <person name="Stolte C."/>
            <person name="Sykes S."/>
            <person name="Yandava C."/>
            <person name="Wortman J."/>
            <person name="Nusbaum C."/>
            <person name="Birren B."/>
        </authorList>
    </citation>
    <scope>NUCLEOTIDE SEQUENCE</scope>
    <source>
        <strain evidence="4">R3-111a-1</strain>
    </source>
</reference>
<evidence type="ECO:0000313" key="4">
    <source>
        <dbReference type="EMBL" id="EJT71671.1"/>
    </source>
</evidence>
<dbReference type="HOGENOM" id="CLU_020027_11_4_1"/>
<evidence type="ECO:0000256" key="2">
    <source>
        <dbReference type="ARBA" id="ARBA00022801"/>
    </source>
</evidence>
<reference evidence="6" key="1">
    <citation type="submission" date="2010-07" db="EMBL/GenBank/DDBJ databases">
        <title>The genome sequence of Gaeumannomyces graminis var. tritici strain R3-111a-1.</title>
        <authorList>
            <consortium name="The Broad Institute Genome Sequencing Platform"/>
            <person name="Ma L.-J."/>
            <person name="Dead R."/>
            <person name="Young S."/>
            <person name="Zeng Q."/>
            <person name="Koehrsen M."/>
            <person name="Alvarado L."/>
            <person name="Berlin A."/>
            <person name="Chapman S.B."/>
            <person name="Chen Z."/>
            <person name="Freedman E."/>
            <person name="Gellesch M."/>
            <person name="Goldberg J."/>
            <person name="Griggs A."/>
            <person name="Gujja S."/>
            <person name="Heilman E.R."/>
            <person name="Heiman D."/>
            <person name="Hepburn T."/>
            <person name="Howarth C."/>
            <person name="Jen D."/>
            <person name="Larson L."/>
            <person name="Mehta T."/>
            <person name="Neiman D."/>
            <person name="Pearson M."/>
            <person name="Roberts A."/>
            <person name="Saif S."/>
            <person name="Shea T."/>
            <person name="Shenoy N."/>
            <person name="Sisk P."/>
            <person name="Stolte C."/>
            <person name="Sykes S."/>
            <person name="Walk T."/>
            <person name="White J."/>
            <person name="Yandava C."/>
            <person name="Haas B."/>
            <person name="Nusbaum C."/>
            <person name="Birren B."/>
        </authorList>
    </citation>
    <scope>NUCLEOTIDE SEQUENCE [LARGE SCALE GENOMIC DNA]</scope>
    <source>
        <strain evidence="6">R3-111a-1</strain>
    </source>
</reference>
<dbReference type="AlphaFoldDB" id="J3PBQ4"/>
<evidence type="ECO:0000256" key="1">
    <source>
        <dbReference type="ARBA" id="ARBA00009009"/>
    </source>
</evidence>
<dbReference type="InterPro" id="IPR001466">
    <property type="entry name" value="Beta-lactam-related"/>
</dbReference>
<dbReference type="Pfam" id="PF00144">
    <property type="entry name" value="Beta-lactamase"/>
    <property type="match status" value="1"/>
</dbReference>
<dbReference type="STRING" id="644352.J3PBQ4"/>
<dbReference type="PANTHER" id="PTHR43283">
    <property type="entry name" value="BETA-LACTAMASE-RELATED"/>
    <property type="match status" value="1"/>
</dbReference>
<keyword evidence="2" id="KW-0378">Hydrolase</keyword>
<evidence type="ECO:0000313" key="6">
    <source>
        <dbReference type="Proteomes" id="UP000006039"/>
    </source>
</evidence>
<evidence type="ECO:0000313" key="5">
    <source>
        <dbReference type="EnsemblFungi" id="EJT71671"/>
    </source>
</evidence>
<organism evidence="4">
    <name type="scientific">Gaeumannomyces tritici (strain R3-111a-1)</name>
    <name type="common">Wheat and barley take-all root rot fungus</name>
    <name type="synonym">Gaeumannomyces graminis var. tritici</name>
    <dbReference type="NCBI Taxonomy" id="644352"/>
    <lineage>
        <taxon>Eukaryota</taxon>
        <taxon>Fungi</taxon>
        <taxon>Dikarya</taxon>
        <taxon>Ascomycota</taxon>
        <taxon>Pezizomycotina</taxon>
        <taxon>Sordariomycetes</taxon>
        <taxon>Sordariomycetidae</taxon>
        <taxon>Magnaporthales</taxon>
        <taxon>Magnaporthaceae</taxon>
        <taxon>Gaeumannomyces</taxon>
    </lineage>
</organism>
<name>J3PBQ4_GAET3</name>
<dbReference type="eggNOG" id="ENOG502S4UR">
    <property type="taxonomic scope" value="Eukaryota"/>
</dbReference>
<gene>
    <name evidence="5" type="primary">20351383</name>
    <name evidence="4" type="ORF">GGTG_10925</name>
</gene>
<dbReference type="EMBL" id="GL385400">
    <property type="protein sequence ID" value="EJT71671.1"/>
    <property type="molecule type" value="Genomic_DNA"/>
</dbReference>
<protein>
    <submittedName>
        <fullName evidence="4">Beta-lactamase</fullName>
    </submittedName>
</protein>
<proteinExistence type="inferred from homology"/>
<accession>J3PBQ4</accession>
<dbReference type="Gene3D" id="3.40.710.10">
    <property type="entry name" value="DD-peptidase/beta-lactamase superfamily"/>
    <property type="match status" value="1"/>
</dbReference>
<dbReference type="InterPro" id="IPR012338">
    <property type="entry name" value="Beta-lactam/transpept-like"/>
</dbReference>
<sequence length="208" mass="21543">MSSFEQTITQAVEDREVPPVVLIAGDKTGKLNYCQSYGSISLEGAGTGPAIGPSSTLAWMSLTKLPTAVAVLQLVGRGALPPLDDPAAVPTHLPELAALPVLLAGDDDGGETTTTTTPRTAPLTLRHLLTHTSGLAYPFLPGPLADLLARRGANPLAGVGTSATVAQRFAAHPLVSQPGAAWAPTCASTCGRRWGWRATPRPPSSPRW</sequence>
<dbReference type="GeneID" id="20351383"/>
<evidence type="ECO:0000259" key="3">
    <source>
        <dbReference type="Pfam" id="PF00144"/>
    </source>
</evidence>
<keyword evidence="6" id="KW-1185">Reference proteome</keyword>
<dbReference type="VEuPathDB" id="FungiDB:GGTG_10925"/>
<dbReference type="SUPFAM" id="SSF56601">
    <property type="entry name" value="beta-lactamase/transpeptidase-like"/>
    <property type="match status" value="1"/>
</dbReference>
<reference evidence="5" key="4">
    <citation type="journal article" date="2015" name="G3 (Bethesda)">
        <title>Genome sequences of three phytopathogenic species of the Magnaporthaceae family of fungi.</title>
        <authorList>
            <person name="Okagaki L.H."/>
            <person name="Nunes C.C."/>
            <person name="Sailsbery J."/>
            <person name="Clay B."/>
            <person name="Brown D."/>
            <person name="John T."/>
            <person name="Oh Y."/>
            <person name="Young N."/>
            <person name="Fitzgerald M."/>
            <person name="Haas B.J."/>
            <person name="Zeng Q."/>
            <person name="Young S."/>
            <person name="Adiconis X."/>
            <person name="Fan L."/>
            <person name="Levin J.Z."/>
            <person name="Mitchell T.K."/>
            <person name="Okubara P.A."/>
            <person name="Farman M.L."/>
            <person name="Kohn L.M."/>
            <person name="Birren B."/>
            <person name="Ma L.-J."/>
            <person name="Dean R.A."/>
        </authorList>
    </citation>
    <scope>NUCLEOTIDE SEQUENCE</scope>
    <source>
        <strain evidence="5">R3-111a-1</strain>
    </source>
</reference>
<dbReference type="OrthoDB" id="428260at2759"/>
<dbReference type="RefSeq" id="XP_009227068.1">
    <property type="nucleotide sequence ID" value="XM_009228804.1"/>
</dbReference>
<dbReference type="PANTHER" id="PTHR43283:SF17">
    <property type="entry name" value="(LOVD), PUTATIVE (AFU_ORTHOLOGUE AFUA_5G00920)-RELATED"/>
    <property type="match status" value="1"/>
</dbReference>
<dbReference type="EnsemblFungi" id="EJT71671">
    <property type="protein sequence ID" value="EJT71671"/>
    <property type="gene ID" value="GGTG_10925"/>
</dbReference>
<feature type="domain" description="Beta-lactamase-related" evidence="3">
    <location>
        <begin position="4"/>
        <end position="183"/>
    </location>
</feature>
<dbReference type="InterPro" id="IPR050789">
    <property type="entry name" value="Diverse_Enzym_Activities"/>
</dbReference>
<reference evidence="5" key="5">
    <citation type="submission" date="2018-04" db="UniProtKB">
        <authorList>
            <consortium name="EnsemblFungi"/>
        </authorList>
    </citation>
    <scope>IDENTIFICATION</scope>
    <source>
        <strain evidence="5">R3-111a-1</strain>
    </source>
</reference>
<dbReference type="Proteomes" id="UP000006039">
    <property type="component" value="Unassembled WGS sequence"/>
</dbReference>
<comment type="similarity">
    <text evidence="1">Belongs to the class-A beta-lactamase family.</text>
</comment>